<dbReference type="InterPro" id="IPR051158">
    <property type="entry name" value="Metallophosphoesterase_sf"/>
</dbReference>
<dbReference type="EMBL" id="JBHTKX010000005">
    <property type="protein sequence ID" value="MFD1130873.1"/>
    <property type="molecule type" value="Genomic_DNA"/>
</dbReference>
<evidence type="ECO:0000313" key="6">
    <source>
        <dbReference type="EMBL" id="MFD1130873.1"/>
    </source>
</evidence>
<feature type="domain" description="Calcineurin-like phosphoesterase" evidence="5">
    <location>
        <begin position="91"/>
        <end position="254"/>
    </location>
</feature>
<keyword evidence="4" id="KW-1133">Transmembrane helix</keyword>
<dbReference type="Proteomes" id="UP001597169">
    <property type="component" value="Unassembled WGS sequence"/>
</dbReference>
<evidence type="ECO:0000256" key="3">
    <source>
        <dbReference type="SAM" id="MobiDB-lite"/>
    </source>
</evidence>
<keyword evidence="2" id="KW-0378">Hydrolase</keyword>
<feature type="transmembrane region" description="Helical" evidence="4">
    <location>
        <begin position="47"/>
        <end position="67"/>
    </location>
</feature>
<dbReference type="SUPFAM" id="SSF56300">
    <property type="entry name" value="Metallo-dependent phosphatases"/>
    <property type="match status" value="1"/>
</dbReference>
<gene>
    <name evidence="6" type="ORF">ACFQ3J_22315</name>
</gene>
<evidence type="ECO:0000313" key="7">
    <source>
        <dbReference type="Proteomes" id="UP001597169"/>
    </source>
</evidence>
<dbReference type="PANTHER" id="PTHR31302:SF31">
    <property type="entry name" value="PHOSPHODIESTERASE YAEI"/>
    <property type="match status" value="1"/>
</dbReference>
<sequence>MEFTPRPNRDPEHKPERPKDGSETVPAIFPGKAKQHNPSRRSFLKKIMKLGLTAGAGLFTGGYAWLWEPRNLEVEHVNLTLPRLPQSFRGMRIAHFSDMHLGFHMDKSDMERLAKAVREQSPDIICFTGDMVEAKAEPMAECVPLLKSMQAPLGKYAVLGNHDYRGREYKKLAKLYHDAGFTLLVNEHVTVERNGDIIGVAGLDDALNGVPDPSAALDGLEADTFTLLLMHEPDYADISSGYAYDLQLSGHSHGGQVRAPIVGALTTPRGSHKYIQGLYYTGEEGASMPVYVNRGVGMTQLPIRFLCKPELTIIHL</sequence>
<keyword evidence="1" id="KW-0479">Metal-binding</keyword>
<protein>
    <submittedName>
        <fullName evidence="6">Metallophosphoesterase</fullName>
    </submittedName>
</protein>
<reference evidence="7" key="1">
    <citation type="journal article" date="2019" name="Int. J. Syst. Evol. Microbiol.">
        <title>The Global Catalogue of Microorganisms (GCM) 10K type strain sequencing project: providing services to taxonomists for standard genome sequencing and annotation.</title>
        <authorList>
            <consortium name="The Broad Institute Genomics Platform"/>
            <consortium name="The Broad Institute Genome Sequencing Center for Infectious Disease"/>
            <person name="Wu L."/>
            <person name="Ma J."/>
        </authorList>
    </citation>
    <scope>NUCLEOTIDE SEQUENCE [LARGE SCALE GENOMIC DNA]</scope>
    <source>
        <strain evidence="7">CCUG 53519</strain>
    </source>
</reference>
<dbReference type="PANTHER" id="PTHR31302">
    <property type="entry name" value="TRANSMEMBRANE PROTEIN WITH METALLOPHOSPHOESTERASE DOMAIN-RELATED"/>
    <property type="match status" value="1"/>
</dbReference>
<dbReference type="Gene3D" id="3.60.21.10">
    <property type="match status" value="1"/>
</dbReference>
<evidence type="ECO:0000256" key="4">
    <source>
        <dbReference type="SAM" id="Phobius"/>
    </source>
</evidence>
<dbReference type="InterPro" id="IPR004843">
    <property type="entry name" value="Calcineurin-like_PHP"/>
</dbReference>
<feature type="compositionally biased region" description="Basic and acidic residues" evidence="3">
    <location>
        <begin position="7"/>
        <end position="22"/>
    </location>
</feature>
<keyword evidence="7" id="KW-1185">Reference proteome</keyword>
<name>A0ABW3PZR0_9BACL</name>
<organism evidence="6 7">
    <name type="scientific">Paenibacillus provencensis</name>
    <dbReference type="NCBI Taxonomy" id="441151"/>
    <lineage>
        <taxon>Bacteria</taxon>
        <taxon>Bacillati</taxon>
        <taxon>Bacillota</taxon>
        <taxon>Bacilli</taxon>
        <taxon>Bacillales</taxon>
        <taxon>Paenibacillaceae</taxon>
        <taxon>Paenibacillus</taxon>
    </lineage>
</organism>
<evidence type="ECO:0000256" key="1">
    <source>
        <dbReference type="ARBA" id="ARBA00022723"/>
    </source>
</evidence>
<dbReference type="Pfam" id="PF00149">
    <property type="entry name" value="Metallophos"/>
    <property type="match status" value="1"/>
</dbReference>
<keyword evidence="4" id="KW-0812">Transmembrane</keyword>
<evidence type="ECO:0000259" key="5">
    <source>
        <dbReference type="Pfam" id="PF00149"/>
    </source>
</evidence>
<accession>A0ABW3PZR0</accession>
<comment type="caution">
    <text evidence="6">The sequence shown here is derived from an EMBL/GenBank/DDBJ whole genome shotgun (WGS) entry which is preliminary data.</text>
</comment>
<proteinExistence type="predicted"/>
<dbReference type="RefSeq" id="WP_251584136.1">
    <property type="nucleotide sequence ID" value="NZ_JBHTKX010000005.1"/>
</dbReference>
<feature type="region of interest" description="Disordered" evidence="3">
    <location>
        <begin position="1"/>
        <end position="38"/>
    </location>
</feature>
<keyword evidence="4" id="KW-0472">Membrane</keyword>
<dbReference type="CDD" id="cd07385">
    <property type="entry name" value="MPP_YkuE_C"/>
    <property type="match status" value="1"/>
</dbReference>
<dbReference type="InterPro" id="IPR029052">
    <property type="entry name" value="Metallo-depent_PP-like"/>
</dbReference>
<evidence type="ECO:0000256" key="2">
    <source>
        <dbReference type="ARBA" id="ARBA00022801"/>
    </source>
</evidence>